<dbReference type="AlphaFoldDB" id="A0A7J8F324"/>
<organism evidence="2 3">
    <name type="scientific">Rousettus aegyptiacus</name>
    <name type="common">Egyptian fruit bat</name>
    <name type="synonym">Pteropus aegyptiacus</name>
    <dbReference type="NCBI Taxonomy" id="9407"/>
    <lineage>
        <taxon>Eukaryota</taxon>
        <taxon>Metazoa</taxon>
        <taxon>Chordata</taxon>
        <taxon>Craniata</taxon>
        <taxon>Vertebrata</taxon>
        <taxon>Euteleostomi</taxon>
        <taxon>Mammalia</taxon>
        <taxon>Eutheria</taxon>
        <taxon>Laurasiatheria</taxon>
        <taxon>Chiroptera</taxon>
        <taxon>Yinpterochiroptera</taxon>
        <taxon>Pteropodoidea</taxon>
        <taxon>Pteropodidae</taxon>
        <taxon>Rousettinae</taxon>
        <taxon>Rousettus</taxon>
    </lineage>
</organism>
<feature type="compositionally biased region" description="Polar residues" evidence="1">
    <location>
        <begin position="14"/>
        <end position="25"/>
    </location>
</feature>
<feature type="compositionally biased region" description="Basic residues" evidence="1">
    <location>
        <begin position="80"/>
        <end position="94"/>
    </location>
</feature>
<accession>A0A7J8F324</accession>
<gene>
    <name evidence="2" type="ORF">HJG63_016259</name>
</gene>
<keyword evidence="3" id="KW-1185">Reference proteome</keyword>
<protein>
    <submittedName>
        <fullName evidence="2">RAB11 family interacting protein 3</fullName>
    </submittedName>
</protein>
<feature type="compositionally biased region" description="Polar residues" evidence="1">
    <location>
        <begin position="51"/>
        <end position="68"/>
    </location>
</feature>
<sequence length="130" mass="14469">MSSWKQFRSRKRSTSACRTTSTGSLWPSWRPTHPSWRSSRGRKAQPRLLPDSTNSPEMATAHTGQDQQVPCPLSLEHTARLGRIKTGPWRRGKKREALGWDPTAGVGPALSSGFPLLPSAEMWGQCFRLG</sequence>
<feature type="region of interest" description="Disordered" evidence="1">
    <location>
        <begin position="1"/>
        <end position="105"/>
    </location>
</feature>
<proteinExistence type="predicted"/>
<evidence type="ECO:0000256" key="1">
    <source>
        <dbReference type="SAM" id="MobiDB-lite"/>
    </source>
</evidence>
<evidence type="ECO:0000313" key="2">
    <source>
        <dbReference type="EMBL" id="KAF6442005.1"/>
    </source>
</evidence>
<dbReference type="Proteomes" id="UP000593571">
    <property type="component" value="Unassembled WGS sequence"/>
</dbReference>
<reference evidence="2 3" key="1">
    <citation type="journal article" date="2020" name="Nature">
        <title>Six reference-quality genomes reveal evolution of bat adaptations.</title>
        <authorList>
            <person name="Jebb D."/>
            <person name="Huang Z."/>
            <person name="Pippel M."/>
            <person name="Hughes G.M."/>
            <person name="Lavrichenko K."/>
            <person name="Devanna P."/>
            <person name="Winkler S."/>
            <person name="Jermiin L.S."/>
            <person name="Skirmuntt E.C."/>
            <person name="Katzourakis A."/>
            <person name="Burkitt-Gray L."/>
            <person name="Ray D.A."/>
            <person name="Sullivan K.A.M."/>
            <person name="Roscito J.G."/>
            <person name="Kirilenko B.M."/>
            <person name="Davalos L.M."/>
            <person name="Corthals A.P."/>
            <person name="Power M.L."/>
            <person name="Jones G."/>
            <person name="Ransome R.D."/>
            <person name="Dechmann D.K.N."/>
            <person name="Locatelli A.G."/>
            <person name="Puechmaille S.J."/>
            <person name="Fedrigo O."/>
            <person name="Jarvis E.D."/>
            <person name="Hiller M."/>
            <person name="Vernes S.C."/>
            <person name="Myers E.W."/>
            <person name="Teeling E.C."/>
        </authorList>
    </citation>
    <scope>NUCLEOTIDE SEQUENCE [LARGE SCALE GENOMIC DNA]</scope>
    <source>
        <strain evidence="2">MRouAeg1</strain>
        <tissue evidence="2">Muscle</tissue>
    </source>
</reference>
<dbReference type="EMBL" id="JACASE010000008">
    <property type="protein sequence ID" value="KAF6442005.1"/>
    <property type="molecule type" value="Genomic_DNA"/>
</dbReference>
<comment type="caution">
    <text evidence="2">The sequence shown here is derived from an EMBL/GenBank/DDBJ whole genome shotgun (WGS) entry which is preliminary data.</text>
</comment>
<evidence type="ECO:0000313" key="3">
    <source>
        <dbReference type="Proteomes" id="UP000593571"/>
    </source>
</evidence>
<name>A0A7J8F324_ROUAE</name>